<dbReference type="AlphaFoldDB" id="A0A1F7UUC4"/>
<evidence type="ECO:0000313" key="2">
    <source>
        <dbReference type="EMBL" id="OGL81324.1"/>
    </source>
</evidence>
<dbReference type="PANTHER" id="PTHR43685:SF2">
    <property type="entry name" value="GLYCOSYLTRANSFERASE 2-LIKE DOMAIN-CONTAINING PROTEIN"/>
    <property type="match status" value="1"/>
</dbReference>
<dbReference type="PANTHER" id="PTHR43685">
    <property type="entry name" value="GLYCOSYLTRANSFERASE"/>
    <property type="match status" value="1"/>
</dbReference>
<feature type="domain" description="Glycosyltransferase 2-like" evidence="1">
    <location>
        <begin position="7"/>
        <end position="134"/>
    </location>
</feature>
<dbReference type="SUPFAM" id="SSF53448">
    <property type="entry name" value="Nucleotide-diphospho-sugar transferases"/>
    <property type="match status" value="1"/>
</dbReference>
<proteinExistence type="predicted"/>
<dbReference type="STRING" id="1802401.A3B21_00160"/>
<dbReference type="EMBL" id="MGEJ01000007">
    <property type="protein sequence ID" value="OGL81324.1"/>
    <property type="molecule type" value="Genomic_DNA"/>
</dbReference>
<protein>
    <recommendedName>
        <fullName evidence="1">Glycosyltransferase 2-like domain-containing protein</fullName>
    </recommendedName>
</protein>
<dbReference type="Gene3D" id="3.90.550.10">
    <property type="entry name" value="Spore Coat Polysaccharide Biosynthesis Protein SpsA, Chain A"/>
    <property type="match status" value="1"/>
</dbReference>
<dbReference type="InterPro" id="IPR029044">
    <property type="entry name" value="Nucleotide-diphossugar_trans"/>
</dbReference>
<organism evidence="2 3">
    <name type="scientific">Candidatus Uhrbacteria bacterium RIFCSPLOWO2_01_FULL_47_24</name>
    <dbReference type="NCBI Taxonomy" id="1802401"/>
    <lineage>
        <taxon>Bacteria</taxon>
        <taxon>Candidatus Uhriibacteriota</taxon>
    </lineage>
</organism>
<dbReference type="Pfam" id="PF00535">
    <property type="entry name" value="Glycos_transf_2"/>
    <property type="match status" value="1"/>
</dbReference>
<dbReference type="InterPro" id="IPR050834">
    <property type="entry name" value="Glycosyltransf_2"/>
</dbReference>
<comment type="caution">
    <text evidence="2">The sequence shown here is derived from an EMBL/GenBank/DDBJ whole genome shotgun (WGS) entry which is preliminary data.</text>
</comment>
<evidence type="ECO:0000313" key="3">
    <source>
        <dbReference type="Proteomes" id="UP000176897"/>
    </source>
</evidence>
<evidence type="ECO:0000259" key="1">
    <source>
        <dbReference type="Pfam" id="PF00535"/>
    </source>
</evidence>
<dbReference type="InterPro" id="IPR001173">
    <property type="entry name" value="Glyco_trans_2-like"/>
</dbReference>
<reference evidence="2 3" key="1">
    <citation type="journal article" date="2016" name="Nat. Commun.">
        <title>Thousands of microbial genomes shed light on interconnected biogeochemical processes in an aquifer system.</title>
        <authorList>
            <person name="Anantharaman K."/>
            <person name="Brown C.T."/>
            <person name="Hug L.A."/>
            <person name="Sharon I."/>
            <person name="Castelle C.J."/>
            <person name="Probst A.J."/>
            <person name="Thomas B.C."/>
            <person name="Singh A."/>
            <person name="Wilkins M.J."/>
            <person name="Karaoz U."/>
            <person name="Brodie E.L."/>
            <person name="Williams K.H."/>
            <person name="Hubbard S.S."/>
            <person name="Banfield J.F."/>
        </authorList>
    </citation>
    <scope>NUCLEOTIDE SEQUENCE [LARGE SCALE GENOMIC DNA]</scope>
</reference>
<sequence>MSTPTISVVCPTYNSVAFVEKTIRTVLEQSVSPFELIISDDGSSDMTLEVVRQATGQAPFPVQILQNTHAGPGAARNAGIQAAKGEWIAFLDSDDLWHKRKIERVTKEIEQHSGVNFFCHNVYHFLNGKQVLTDLASRYRHGIPLPKQLFTNYFIGTSAVVCKRDILLSYNGFDETLPSAQDYEMWLRMSPSLNIVMIPEALVWYIDRPESISANNSWRHFNNVLRAFSKNRDYVNRVRYYYAIIRYAVIFCKNQLATFLRKDS</sequence>
<gene>
    <name evidence="2" type="ORF">A3B21_00160</name>
</gene>
<accession>A0A1F7UUC4</accession>
<dbReference type="Proteomes" id="UP000176897">
    <property type="component" value="Unassembled WGS sequence"/>
</dbReference>
<name>A0A1F7UUC4_9BACT</name>